<protein>
    <recommendedName>
        <fullName evidence="6">Peptidase M28 domain-containing protein</fullName>
    </recommendedName>
</protein>
<evidence type="ECO:0000313" key="7">
    <source>
        <dbReference type="EMBL" id="WIA16332.1"/>
    </source>
</evidence>
<evidence type="ECO:0000259" key="6">
    <source>
        <dbReference type="Pfam" id="PF04389"/>
    </source>
</evidence>
<dbReference type="InterPro" id="IPR007484">
    <property type="entry name" value="Peptidase_M28"/>
</dbReference>
<proteinExistence type="predicted"/>
<feature type="transmembrane region" description="Helical" evidence="5">
    <location>
        <begin position="419"/>
        <end position="438"/>
    </location>
</feature>
<evidence type="ECO:0000256" key="2">
    <source>
        <dbReference type="ARBA" id="ARBA00004240"/>
    </source>
</evidence>
<keyword evidence="5" id="KW-1133">Transmembrane helix</keyword>
<evidence type="ECO:0000256" key="5">
    <source>
        <dbReference type="SAM" id="Phobius"/>
    </source>
</evidence>
<comment type="cofactor">
    <cofactor evidence="1">
        <name>Zn(2+)</name>
        <dbReference type="ChEBI" id="CHEBI:29105"/>
    </cofactor>
</comment>
<feature type="region of interest" description="Disordered" evidence="4">
    <location>
        <begin position="837"/>
        <end position="866"/>
    </location>
</feature>
<feature type="compositionally biased region" description="Low complexity" evidence="4">
    <location>
        <begin position="846"/>
        <end position="864"/>
    </location>
</feature>
<feature type="domain" description="Peptidase M28" evidence="6">
    <location>
        <begin position="106"/>
        <end position="290"/>
    </location>
</feature>
<dbReference type="InterPro" id="IPR045175">
    <property type="entry name" value="M28_fam"/>
</dbReference>
<gene>
    <name evidence="7" type="ORF">OEZ85_013031</name>
</gene>
<feature type="transmembrane region" description="Helical" evidence="5">
    <location>
        <begin position="545"/>
        <end position="567"/>
    </location>
</feature>
<dbReference type="EMBL" id="CP126214">
    <property type="protein sequence ID" value="WIA16332.1"/>
    <property type="molecule type" value="Genomic_DNA"/>
</dbReference>
<evidence type="ECO:0000256" key="1">
    <source>
        <dbReference type="ARBA" id="ARBA00001947"/>
    </source>
</evidence>
<evidence type="ECO:0000313" key="8">
    <source>
        <dbReference type="Proteomes" id="UP001244341"/>
    </source>
</evidence>
<feature type="transmembrane region" description="Helical" evidence="5">
    <location>
        <begin position="475"/>
        <end position="495"/>
    </location>
</feature>
<dbReference type="PANTHER" id="PTHR12147">
    <property type="entry name" value="METALLOPEPTIDASE M28 FAMILY MEMBER"/>
    <property type="match status" value="1"/>
</dbReference>
<comment type="subcellular location">
    <subcellularLocation>
        <location evidence="2">Endoplasmic reticulum</location>
    </subcellularLocation>
</comment>
<organism evidence="7 8">
    <name type="scientific">Tetradesmus obliquus</name>
    <name type="common">Green alga</name>
    <name type="synonym">Acutodesmus obliquus</name>
    <dbReference type="NCBI Taxonomy" id="3088"/>
    <lineage>
        <taxon>Eukaryota</taxon>
        <taxon>Viridiplantae</taxon>
        <taxon>Chlorophyta</taxon>
        <taxon>core chlorophytes</taxon>
        <taxon>Chlorophyceae</taxon>
        <taxon>CS clade</taxon>
        <taxon>Sphaeropleales</taxon>
        <taxon>Scenedesmaceae</taxon>
        <taxon>Tetradesmus</taxon>
    </lineage>
</organism>
<sequence length="911" mass="95954">MFYWTPPPKPATAPASRFSEQRARGHVHMLAEEIGLRSVATPGLQAAHSYIWQFSQQLQQQAAGSGVVVQAAFENYTGSFDFDFVGERFVNAYHNISNIMLQVSRQGSEQQPSVLLVAHHDSPVGSPGAGDDASNVGVMMELASNLVAGGAANLPASPVMFLFSGAEEPLCQSAAAFMASSSWASRVGCFINLESIGPGGSPIVFQHAGAWTIEAYAKGAAYPRGAIVAQDIFDAGLVLGDTDFRQLSYLHRGGLPGIDVAYLLAGAAYHTDRDTLAAIRPGVLQETGDSLTGAIRSLADTLAAAATSSSPTELQQLLKPSKHKQMFMAIGATHMITYSTAAAATLHNVPLVMALSAPAVLQLLAPATALPVADALRVMSKAAGISCITFVSTMAVPAACGALRAWATGRPMVWFAHPIVAFLSYLPISIAVLLLPWSHMNYDSPQGQQLLPYHMLGGALLNSLVAAVLTRFGVGLALIFAMWSGFGVLAALAMARGFSMTALLGALLATALPIYCCAETALVLLVVLISRMSLTGHIFSGLGDAIVGVLLGLGAVSLPGSCLLPAVQAMLGRHSRRVIAALLALALLAAAVASSGLLWPYSKEMPKRLMLGHVHYTAAAADAAAAAGTDGPVPMRVVNSSWVIASSDSIPAGVLSDAMGFNRSEAQAPTGNEWGMIYPVSKLLDLELFPAEPAAGVVGHLPHVKLLATRPVPPHNNRTKAAAAVAALTEAHFEIFTEKPCWATFKISGVDIARWSLFDGEGWTEAATFIASQQKGSGSSIAKRKKGAAGIAVDVGEDWGDGVVRNLVVKWTSEQQQAPLRWPVRVQYYSKQQQGVAGAGRDEQQHQQQQEGRAGEQTGSSSSSIGETGLSVELHVGYVERTAELAAVQARMPEWSTLTYEATIYISSWEF</sequence>
<evidence type="ECO:0000256" key="3">
    <source>
        <dbReference type="ARBA" id="ARBA00022824"/>
    </source>
</evidence>
<keyword evidence="5" id="KW-0472">Membrane</keyword>
<dbReference type="Gene3D" id="3.40.630.10">
    <property type="entry name" value="Zn peptidases"/>
    <property type="match status" value="1"/>
</dbReference>
<evidence type="ECO:0000256" key="4">
    <source>
        <dbReference type="SAM" id="MobiDB-lite"/>
    </source>
</evidence>
<keyword evidence="5" id="KW-0812">Transmembrane</keyword>
<dbReference type="Pfam" id="PF04389">
    <property type="entry name" value="Peptidase_M28"/>
    <property type="match status" value="1"/>
</dbReference>
<dbReference type="SUPFAM" id="SSF53187">
    <property type="entry name" value="Zn-dependent exopeptidases"/>
    <property type="match status" value="1"/>
</dbReference>
<feature type="transmembrane region" description="Helical" evidence="5">
    <location>
        <begin position="579"/>
        <end position="601"/>
    </location>
</feature>
<dbReference type="Proteomes" id="UP001244341">
    <property type="component" value="Chromosome 7b"/>
</dbReference>
<reference evidence="7 8" key="1">
    <citation type="submission" date="2023-05" db="EMBL/GenBank/DDBJ databases">
        <title>A 100% complete, gapless, phased diploid assembly of the Scenedesmus obliquus UTEX 3031 genome.</title>
        <authorList>
            <person name="Biondi T.C."/>
            <person name="Hanschen E.R."/>
            <person name="Kwon T."/>
            <person name="Eng W."/>
            <person name="Kruse C.P.S."/>
            <person name="Koehler S.I."/>
            <person name="Kunde Y."/>
            <person name="Gleasner C.D."/>
            <person name="You Mak K.T."/>
            <person name="Polle J."/>
            <person name="Hovde B.T."/>
            <person name="Starkenburg S.R."/>
        </authorList>
    </citation>
    <scope>NUCLEOTIDE SEQUENCE [LARGE SCALE GENOMIC DNA]</scope>
    <source>
        <strain evidence="7 8">DOE0152z</strain>
    </source>
</reference>
<feature type="transmembrane region" description="Helical" evidence="5">
    <location>
        <begin position="385"/>
        <end position="407"/>
    </location>
</feature>
<accession>A0ABY8U4Z7</accession>
<feature type="transmembrane region" description="Helical" evidence="5">
    <location>
        <begin position="502"/>
        <end position="529"/>
    </location>
</feature>
<name>A0ABY8U4Z7_TETOB</name>
<dbReference type="PANTHER" id="PTHR12147:SF22">
    <property type="entry name" value="ENDOPLASMIC RETICULUM METALLOPEPTIDASE 1"/>
    <property type="match status" value="1"/>
</dbReference>
<keyword evidence="8" id="KW-1185">Reference proteome</keyword>
<keyword evidence="3" id="KW-0256">Endoplasmic reticulum</keyword>